<evidence type="ECO:0000313" key="2">
    <source>
        <dbReference type="Proteomes" id="UP000029721"/>
    </source>
</evidence>
<accession>A0ABR4WU57</accession>
<dbReference type="RefSeq" id="WP_035595486.1">
    <property type="nucleotide sequence ID" value="NZ_JOKD01000020.1"/>
</dbReference>
<sequence>MALEPIKISVDRAAVREIESDLAHLKNGAERAMSRAINHTLGVTRTEASREIRSQVRLKAGYVRERLKVRRATVTKASGAIQTPSRGQLLSRYPYTVYANNKGIGVSVKPGAGQRQRMPGAFEITFANGVTAIAIRTKRGPGLGRSEGLKVLYGPSISQVFTDVKDDLQAPSGERLMNRLGVEADRLLNKQ</sequence>
<keyword evidence="2" id="KW-1185">Reference proteome</keyword>
<organism evidence="1 2">
    <name type="scientific">Halomonas salina</name>
    <dbReference type="NCBI Taxonomy" id="42565"/>
    <lineage>
        <taxon>Bacteria</taxon>
        <taxon>Pseudomonadati</taxon>
        <taxon>Pseudomonadota</taxon>
        <taxon>Gammaproteobacteria</taxon>
        <taxon>Oceanospirillales</taxon>
        <taxon>Halomonadaceae</taxon>
        <taxon>Halomonas</taxon>
    </lineage>
</organism>
<dbReference type="Pfam" id="PF06763">
    <property type="entry name" value="Minor_tail_Z"/>
    <property type="match status" value="1"/>
</dbReference>
<comment type="caution">
    <text evidence="1">The sequence shown here is derived from an EMBL/GenBank/DDBJ whole genome shotgun (WGS) entry which is preliminary data.</text>
</comment>
<name>A0ABR4WU57_9GAMM</name>
<protein>
    <recommendedName>
        <fullName evidence="3">Minor tail protein</fullName>
    </recommendedName>
</protein>
<dbReference type="InterPro" id="IPR010633">
    <property type="entry name" value="Phage_lambda_GpZ"/>
</dbReference>
<dbReference type="EMBL" id="JOKD01000020">
    <property type="protein sequence ID" value="KGE78271.1"/>
    <property type="molecule type" value="Genomic_DNA"/>
</dbReference>
<evidence type="ECO:0008006" key="3">
    <source>
        <dbReference type="Google" id="ProtNLM"/>
    </source>
</evidence>
<proteinExistence type="predicted"/>
<gene>
    <name evidence="1" type="ORF">FP66_04560</name>
</gene>
<dbReference type="Proteomes" id="UP000029721">
    <property type="component" value="Unassembled WGS sequence"/>
</dbReference>
<reference evidence="1 2" key="1">
    <citation type="submission" date="2014-06" db="EMBL/GenBank/DDBJ databases">
        <title>Draft genome sequence of an extremely salt tolerant bacteria Halomonas salina/CIFRI 1.</title>
        <authorList>
            <person name="Behera B.D."/>
            <person name="Meena D.K."/>
            <person name="Das P."/>
            <person name="Maharana J."/>
            <person name="Paria P."/>
            <person name="Sharma A.P."/>
            <person name="Shamsudheen K.V."/>
            <person name="Rijit J."/>
            <person name="Dixit V."/>
            <person name="Verma A."/>
            <person name="Scaria V."/>
            <person name="Sivasubbu S."/>
        </authorList>
    </citation>
    <scope>NUCLEOTIDE SEQUENCE [LARGE SCALE GENOMIC DNA]</scope>
    <source>
        <strain evidence="1 2">CIFRI 1</strain>
    </source>
</reference>
<evidence type="ECO:0000313" key="1">
    <source>
        <dbReference type="EMBL" id="KGE78271.1"/>
    </source>
</evidence>